<organism evidence="4 5">
    <name type="scientific">Paspalum notatum var. saurae</name>
    <dbReference type="NCBI Taxonomy" id="547442"/>
    <lineage>
        <taxon>Eukaryota</taxon>
        <taxon>Viridiplantae</taxon>
        <taxon>Streptophyta</taxon>
        <taxon>Embryophyta</taxon>
        <taxon>Tracheophyta</taxon>
        <taxon>Spermatophyta</taxon>
        <taxon>Magnoliopsida</taxon>
        <taxon>Liliopsida</taxon>
        <taxon>Poales</taxon>
        <taxon>Poaceae</taxon>
        <taxon>PACMAD clade</taxon>
        <taxon>Panicoideae</taxon>
        <taxon>Andropogonodae</taxon>
        <taxon>Paspaleae</taxon>
        <taxon>Paspalinae</taxon>
        <taxon>Paspalum</taxon>
    </lineage>
</organism>
<reference evidence="4 5" key="1">
    <citation type="submission" date="2024-02" db="EMBL/GenBank/DDBJ databases">
        <title>High-quality chromosome-scale genome assembly of Pensacola bahiagrass (Paspalum notatum Flugge var. saurae).</title>
        <authorList>
            <person name="Vega J.M."/>
            <person name="Podio M."/>
            <person name="Orjuela J."/>
            <person name="Siena L.A."/>
            <person name="Pessino S.C."/>
            <person name="Combes M.C."/>
            <person name="Mariac C."/>
            <person name="Albertini E."/>
            <person name="Pupilli F."/>
            <person name="Ortiz J.P.A."/>
            <person name="Leblanc O."/>
        </authorList>
    </citation>
    <scope>NUCLEOTIDE SEQUENCE [LARGE SCALE GENOMIC DNA]</scope>
    <source>
        <strain evidence="4">R1</strain>
        <tissue evidence="4">Leaf</tissue>
    </source>
</reference>
<dbReference type="SMART" id="SM00473">
    <property type="entry name" value="PAN_AP"/>
    <property type="match status" value="1"/>
</dbReference>
<keyword evidence="1" id="KW-0732">Signal</keyword>
<evidence type="ECO:0000259" key="3">
    <source>
        <dbReference type="PROSITE" id="PS50948"/>
    </source>
</evidence>
<dbReference type="Pfam" id="PF00954">
    <property type="entry name" value="S_locus_glycop"/>
    <property type="match status" value="1"/>
</dbReference>
<evidence type="ECO:0000313" key="5">
    <source>
        <dbReference type="Proteomes" id="UP001341281"/>
    </source>
</evidence>
<dbReference type="CDD" id="cd01098">
    <property type="entry name" value="PAN_AP_plant"/>
    <property type="match status" value="1"/>
</dbReference>
<feature type="domain" description="Apple" evidence="3">
    <location>
        <begin position="103"/>
        <end position="186"/>
    </location>
</feature>
<accession>A0AAQ3PIM4</accession>
<keyword evidence="5" id="KW-1185">Reference proteome</keyword>
<sequence length="194" mass="20876">MSPGEVSYGYTATPGVWTRLVVTHTGDVKRFVWRNSSSEWATIFQGPRDPCDYYGKCGSFGLCDANAVSTAFCGCPRGFVVSAASPSNRDASSGCRRKVALQCSNGSTTDGFVLVRGVKLPDTHNASVDVGITVKECERRCRANCSCLAYAAADIRDGGTGCVIWTDDIVDLRYVEQGQDLYLRLAKSELGTCV</sequence>
<evidence type="ECO:0000313" key="4">
    <source>
        <dbReference type="EMBL" id="WVZ50411.1"/>
    </source>
</evidence>
<dbReference type="Pfam" id="PF08276">
    <property type="entry name" value="PAN_2"/>
    <property type="match status" value="1"/>
</dbReference>
<dbReference type="PANTHER" id="PTHR32444:SF236">
    <property type="entry name" value="D-MANNOSE BINDING LECTIN FAMILY PROTEIN, EXPRESSED"/>
    <property type="match status" value="1"/>
</dbReference>
<name>A0AAQ3PIM4_PASNO</name>
<proteinExistence type="predicted"/>
<dbReference type="GO" id="GO:0048544">
    <property type="term" value="P:recognition of pollen"/>
    <property type="evidence" value="ECO:0007669"/>
    <property type="project" value="InterPro"/>
</dbReference>
<dbReference type="EMBL" id="CP144745">
    <property type="protein sequence ID" value="WVZ50411.1"/>
    <property type="molecule type" value="Genomic_DNA"/>
</dbReference>
<keyword evidence="2" id="KW-1015">Disulfide bond</keyword>
<dbReference type="AlphaFoldDB" id="A0AAQ3PIM4"/>
<dbReference type="InterPro" id="IPR000858">
    <property type="entry name" value="S_locus_glycoprot_dom"/>
</dbReference>
<evidence type="ECO:0000256" key="1">
    <source>
        <dbReference type="ARBA" id="ARBA00022729"/>
    </source>
</evidence>
<dbReference type="PROSITE" id="PS50948">
    <property type="entry name" value="PAN"/>
    <property type="match status" value="1"/>
</dbReference>
<gene>
    <name evidence="4" type="ORF">U9M48_001664</name>
</gene>
<dbReference type="Proteomes" id="UP001341281">
    <property type="component" value="Chromosome 01"/>
</dbReference>
<protein>
    <recommendedName>
        <fullName evidence="3">Apple domain-containing protein</fullName>
    </recommendedName>
</protein>
<evidence type="ECO:0000256" key="2">
    <source>
        <dbReference type="ARBA" id="ARBA00023157"/>
    </source>
</evidence>
<dbReference type="InterPro" id="IPR003609">
    <property type="entry name" value="Pan_app"/>
</dbReference>
<dbReference type="Gene3D" id="3.50.4.10">
    <property type="entry name" value="Hepatocyte Growth Factor"/>
    <property type="match status" value="1"/>
</dbReference>
<dbReference type="PANTHER" id="PTHR32444">
    <property type="entry name" value="BULB-TYPE LECTIN DOMAIN-CONTAINING PROTEIN"/>
    <property type="match status" value="1"/>
</dbReference>